<dbReference type="OrthoDB" id="4927664at2759"/>
<dbReference type="InterPro" id="IPR027417">
    <property type="entry name" value="P-loop_NTPase"/>
</dbReference>
<dbReference type="SUPFAM" id="SSF50978">
    <property type="entry name" value="WD40 repeat-like"/>
    <property type="match status" value="1"/>
</dbReference>
<reference evidence="5 6" key="1">
    <citation type="journal article" date="2016" name="Genome Announc.">
        <title>Genome Sequence of Madurella mycetomatis mm55, Isolated from a Human Mycetoma Case in Sudan.</title>
        <authorList>
            <person name="Smit S."/>
            <person name="Derks M.F."/>
            <person name="Bervoets S."/>
            <person name="Fahal A."/>
            <person name="van Leeuwen W."/>
            <person name="van Belkum A."/>
            <person name="van de Sande W.W."/>
        </authorList>
    </citation>
    <scope>NUCLEOTIDE SEQUENCE [LARGE SCALE GENOMIC DNA]</scope>
    <source>
        <strain evidence="6">mm55</strain>
    </source>
</reference>
<evidence type="ECO:0000256" key="2">
    <source>
        <dbReference type="ARBA" id="ARBA00022737"/>
    </source>
</evidence>
<feature type="repeat" description="WD" evidence="3">
    <location>
        <begin position="683"/>
        <end position="724"/>
    </location>
</feature>
<dbReference type="InterPro" id="IPR015943">
    <property type="entry name" value="WD40/YVTN_repeat-like_dom_sf"/>
</dbReference>
<sequence length="968" mass="109240">MAGHLRLDSGPIFLGTPFRGTHDSLSQGEILRRAQELFTESPVYGENLEILRSGGESLTDLVDMYFRIARQSTMPRVVCFYEQGASEVGDENKNSRLIDPAITDSRTDKCIEDLRVTDPRDDKFRIEQTKGILLADAYQWVFGNAQFRQWRDDEQNRLLWIKGDPGKGKTMLLCGIIDELHKSMGDTGLISFFFCQAADQRINNATAVLRGLIYLLAKRKPSLIAYILERHRDAGKQLFEGVNAWAALSQIFTSMLQDPDLPETVLIIDALDECVIDMPWLLDFIVKSHVFPKVRWIVSSRNWPDIEETLDLTTQKVRLCLELNEDSISTAVGIYISNKVDQLARAKKCNDDTRDAIQRHLSANANDTFLWVALVCQNLKKVRPWNILTELNKFPPGLDPLYQRMMDQIYTSGDADICKQILAIMSTVYRPITLIELTSFLEPLKDISNDQVSLAQIVELCGSFLTRRNCTIYFIHQSAKEFLLTKAFDQISTLSTAYLHYTIFSASLRVMSETLRRDVYDLRHPGFPIDEVAQPEPDPLAKARYSCVYWVNHLKDCDPTRNAAHDLQDGESVDEFLRRNYLHWLEALSLLKSISEGVLSMANLDDLLQREKYQLADFVRDGRRFIQSHKLAIEQSPLQVYAAALVFSPARSIIRNCFRNEEPEWIIKKPTVEDDWNACLQTLEGHSDWVSSIAWSHDGIQLASASHDQTIKIWEANTGRCISTLEDHSAWVSSVTWSHDGIRLASASGDYTIKVWEATTGRCISTLEGHSGRVNSVAWSHDGIRLVSASRDDTIKIWEASTGRCISTLEGHSEFVMSVAWSRDGIRLASASGDRTIKIWEATTGRCISTLEGCEDLSSLRFAKGLPGRLYTNVGTFDLQPIESFITVTFPFSRTSSPVLNSTGYGLNSRFNWITYEGRNILWLPPDHRSSRASAVYGTNVAIGSSSGSVLLLRFSKDPLSCRNGDSS</sequence>
<comment type="caution">
    <text evidence="5">The sequence shown here is derived from an EMBL/GenBank/DDBJ whole genome shotgun (WGS) entry which is preliminary data.</text>
</comment>
<organism evidence="5 6">
    <name type="scientific">Madurella mycetomatis</name>
    <dbReference type="NCBI Taxonomy" id="100816"/>
    <lineage>
        <taxon>Eukaryota</taxon>
        <taxon>Fungi</taxon>
        <taxon>Dikarya</taxon>
        <taxon>Ascomycota</taxon>
        <taxon>Pezizomycotina</taxon>
        <taxon>Sordariomycetes</taxon>
        <taxon>Sordariomycetidae</taxon>
        <taxon>Sordariales</taxon>
        <taxon>Sordariales incertae sedis</taxon>
        <taxon>Madurella</taxon>
    </lineage>
</organism>
<evidence type="ECO:0000256" key="3">
    <source>
        <dbReference type="PROSITE-ProRule" id="PRU00221"/>
    </source>
</evidence>
<dbReference type="InterPro" id="IPR007111">
    <property type="entry name" value="NACHT_NTPase"/>
</dbReference>
<evidence type="ECO:0000256" key="1">
    <source>
        <dbReference type="ARBA" id="ARBA00022574"/>
    </source>
</evidence>
<accession>A0A175VU67</accession>
<dbReference type="InterPro" id="IPR036322">
    <property type="entry name" value="WD40_repeat_dom_sf"/>
</dbReference>
<dbReference type="Proteomes" id="UP000078237">
    <property type="component" value="Unassembled WGS sequence"/>
</dbReference>
<dbReference type="Pfam" id="PF24883">
    <property type="entry name" value="NPHP3_N"/>
    <property type="match status" value="1"/>
</dbReference>
<evidence type="ECO:0000313" key="6">
    <source>
        <dbReference type="Proteomes" id="UP000078237"/>
    </source>
</evidence>
<evidence type="ECO:0000313" key="5">
    <source>
        <dbReference type="EMBL" id="KXX74852.1"/>
    </source>
</evidence>
<dbReference type="SMART" id="SM00320">
    <property type="entry name" value="WD40"/>
    <property type="match status" value="4"/>
</dbReference>
<dbReference type="Gene3D" id="2.130.10.10">
    <property type="entry name" value="YVTN repeat-like/Quinoprotein amine dehydrogenase"/>
    <property type="match status" value="2"/>
</dbReference>
<gene>
    <name evidence="5" type="ORF">MMYC01_208804</name>
</gene>
<dbReference type="STRING" id="100816.A0A175VU67"/>
<keyword evidence="1 3" id="KW-0853">WD repeat</keyword>
<dbReference type="InterPro" id="IPR056884">
    <property type="entry name" value="NPHP3-like_N"/>
</dbReference>
<protein>
    <submittedName>
        <fullName evidence="5">Vegetative incompatibility protein HET-E-1</fullName>
    </submittedName>
</protein>
<dbReference type="PROSITE" id="PS50837">
    <property type="entry name" value="NACHT"/>
    <property type="match status" value="1"/>
</dbReference>
<dbReference type="InterPro" id="IPR020472">
    <property type="entry name" value="WD40_PAC1"/>
</dbReference>
<keyword evidence="6" id="KW-1185">Reference proteome</keyword>
<dbReference type="PANTHER" id="PTHR19848:SF8">
    <property type="entry name" value="F-BOX AND WD REPEAT DOMAIN CONTAINING 7"/>
    <property type="match status" value="1"/>
</dbReference>
<feature type="repeat" description="WD" evidence="3">
    <location>
        <begin position="725"/>
        <end position="766"/>
    </location>
</feature>
<dbReference type="InterPro" id="IPR019775">
    <property type="entry name" value="WD40_repeat_CS"/>
</dbReference>
<name>A0A175VU67_9PEZI</name>
<dbReference type="PANTHER" id="PTHR19848">
    <property type="entry name" value="WD40 REPEAT PROTEIN"/>
    <property type="match status" value="1"/>
</dbReference>
<dbReference type="SUPFAM" id="SSF52540">
    <property type="entry name" value="P-loop containing nucleoside triphosphate hydrolases"/>
    <property type="match status" value="1"/>
</dbReference>
<dbReference type="PROSITE" id="PS50082">
    <property type="entry name" value="WD_REPEATS_2"/>
    <property type="match status" value="4"/>
</dbReference>
<feature type="repeat" description="WD" evidence="3">
    <location>
        <begin position="809"/>
        <end position="850"/>
    </location>
</feature>
<evidence type="ECO:0000259" key="4">
    <source>
        <dbReference type="PROSITE" id="PS50837"/>
    </source>
</evidence>
<dbReference type="Pfam" id="PF00400">
    <property type="entry name" value="WD40"/>
    <property type="match status" value="4"/>
</dbReference>
<keyword evidence="2" id="KW-0677">Repeat</keyword>
<feature type="domain" description="NACHT" evidence="4">
    <location>
        <begin position="157"/>
        <end position="377"/>
    </location>
</feature>
<dbReference type="PROSITE" id="PS50294">
    <property type="entry name" value="WD_REPEATS_REGION"/>
    <property type="match status" value="4"/>
</dbReference>
<dbReference type="InterPro" id="IPR001680">
    <property type="entry name" value="WD40_rpt"/>
</dbReference>
<dbReference type="CDD" id="cd00200">
    <property type="entry name" value="WD40"/>
    <property type="match status" value="1"/>
</dbReference>
<dbReference type="EMBL" id="LCTW02000315">
    <property type="protein sequence ID" value="KXX74852.1"/>
    <property type="molecule type" value="Genomic_DNA"/>
</dbReference>
<dbReference type="Gene3D" id="3.40.50.300">
    <property type="entry name" value="P-loop containing nucleotide triphosphate hydrolases"/>
    <property type="match status" value="1"/>
</dbReference>
<proteinExistence type="predicted"/>
<feature type="repeat" description="WD" evidence="3">
    <location>
        <begin position="767"/>
        <end position="808"/>
    </location>
</feature>
<dbReference type="PROSITE" id="PS00678">
    <property type="entry name" value="WD_REPEATS_1"/>
    <property type="match status" value="4"/>
</dbReference>
<dbReference type="VEuPathDB" id="FungiDB:MMYC01_208804"/>
<dbReference type="PRINTS" id="PR00320">
    <property type="entry name" value="GPROTEINBRPT"/>
</dbReference>
<dbReference type="AlphaFoldDB" id="A0A175VU67"/>